<organism evidence="1 2">
    <name type="scientific">Smallanthus sonchifolius</name>
    <dbReference type="NCBI Taxonomy" id="185202"/>
    <lineage>
        <taxon>Eukaryota</taxon>
        <taxon>Viridiplantae</taxon>
        <taxon>Streptophyta</taxon>
        <taxon>Embryophyta</taxon>
        <taxon>Tracheophyta</taxon>
        <taxon>Spermatophyta</taxon>
        <taxon>Magnoliopsida</taxon>
        <taxon>eudicotyledons</taxon>
        <taxon>Gunneridae</taxon>
        <taxon>Pentapetalae</taxon>
        <taxon>asterids</taxon>
        <taxon>campanulids</taxon>
        <taxon>Asterales</taxon>
        <taxon>Asteraceae</taxon>
        <taxon>Asteroideae</taxon>
        <taxon>Heliantheae alliance</taxon>
        <taxon>Millerieae</taxon>
        <taxon>Smallanthus</taxon>
    </lineage>
</organism>
<evidence type="ECO:0000313" key="1">
    <source>
        <dbReference type="EMBL" id="KAI3754656.1"/>
    </source>
</evidence>
<accession>A0ACB9E7F2</accession>
<reference evidence="1 2" key="2">
    <citation type="journal article" date="2022" name="Mol. Ecol. Resour.">
        <title>The genomes of chicory, endive, great burdock and yacon provide insights into Asteraceae paleo-polyploidization history and plant inulin production.</title>
        <authorList>
            <person name="Fan W."/>
            <person name="Wang S."/>
            <person name="Wang H."/>
            <person name="Wang A."/>
            <person name="Jiang F."/>
            <person name="Liu H."/>
            <person name="Zhao H."/>
            <person name="Xu D."/>
            <person name="Zhang Y."/>
        </authorList>
    </citation>
    <scope>NUCLEOTIDE SEQUENCE [LARGE SCALE GENOMIC DNA]</scope>
    <source>
        <strain evidence="2">cv. Yunnan</strain>
        <tissue evidence="1">Leaves</tissue>
    </source>
</reference>
<keyword evidence="2" id="KW-1185">Reference proteome</keyword>
<dbReference type="EMBL" id="CM042035">
    <property type="protein sequence ID" value="KAI3754656.1"/>
    <property type="molecule type" value="Genomic_DNA"/>
</dbReference>
<protein>
    <submittedName>
        <fullName evidence="1">Uncharacterized protein</fullName>
    </submittedName>
</protein>
<comment type="caution">
    <text evidence="1">The sequence shown here is derived from an EMBL/GenBank/DDBJ whole genome shotgun (WGS) entry which is preliminary data.</text>
</comment>
<dbReference type="Proteomes" id="UP001056120">
    <property type="component" value="Linkage Group LG18"/>
</dbReference>
<evidence type="ECO:0000313" key="2">
    <source>
        <dbReference type="Proteomes" id="UP001056120"/>
    </source>
</evidence>
<reference evidence="2" key="1">
    <citation type="journal article" date="2022" name="Mol. Ecol. Resour.">
        <title>The genomes of chicory, endive, great burdock and yacon provide insights into Asteraceae palaeo-polyploidization history and plant inulin production.</title>
        <authorList>
            <person name="Fan W."/>
            <person name="Wang S."/>
            <person name="Wang H."/>
            <person name="Wang A."/>
            <person name="Jiang F."/>
            <person name="Liu H."/>
            <person name="Zhao H."/>
            <person name="Xu D."/>
            <person name="Zhang Y."/>
        </authorList>
    </citation>
    <scope>NUCLEOTIDE SEQUENCE [LARGE SCALE GENOMIC DNA]</scope>
    <source>
        <strain evidence="2">cv. Yunnan</strain>
    </source>
</reference>
<name>A0ACB9E7F2_9ASTR</name>
<gene>
    <name evidence="1" type="ORF">L1987_54443</name>
</gene>
<proteinExistence type="predicted"/>
<sequence>MKFPTDRGIVTIKPKKEALLIVAAEEDEEKKQEKILELSIHPSYPDQKVKISNDLSPMAIRKLKYPLRESKDVFAWCPANMVGVPRDTAEHSLNIAPGIKPIIQKKKSLAPDRSQAACMEVDKLVEAGILREVQYQSWVANPVLKMPFDLKNAGATYQRVIDKTFADQIGRNMEPYVDDLVIKSKNEEGMIKDIKETFDNLRSISMKLNPGKCSFGFEEGKFLGHIVGKQSIKANPSKVRAVMEMRSPRTKKDVQSLNGKIDALKRFLSKSAEKSLPFFQTLKGCLDKKDFRWTEEAEAAFQKLKENLASLPTMVAPEAGELIFVYLSAGSDVVRAVLLIERNHVQMSVYFISRALKEAEINYPTMEKLSLSLVHTARILRWYFQAHPIRVVTDQPIRTILERPETSGRLAKWAIELGEHKIEYVPRTAIKAQVLADFLAEVPEEQKEEAEIAKNDEQQEYPPNTWKLFADGASSIEGSGAGLVLLDREGKEFTYALRLDFPSTNNEAEYEALLAGLRIAKEMKVSKIQVFVDSLLIASQVNNKYLEKEESMKKYKAKAQELMQGFETCNVKQVPRSKNKQADALNKLASLTFAHLTKKVLVEVLKAPSICEEEINDVITEEEKNWMTPVIDFLKEGKLPDDEAEAVRLQIKAKQYVIEDGYLYKKSYLSPLLRCVGPDQSNYLIREVHEGICGTHSGPRSVVTKLMNLGYYWPTMHKDASKELHKCEGCQLHAPIKASPKHDRVTVTSAWPFYKWGMDIVGPFREARGKVKFLLVAVDYFTKWPEVKPLASITGKQDNGENKPRPHPIQSSLRLRSSDSCRNRGSHTSSQQSRSASRQHRDNAEPRPPRRGQRSCQNQGGQIQAKNGVLQQQKSKKMKVSKLETWYSETTVQADKRIPENWALNGKAPTRLQKHTEEVHTNLMTWKEKGFQGTGMPNTYDASSYKQ</sequence>